<dbReference type="SMART" id="SM00137">
    <property type="entry name" value="MAM"/>
    <property type="match status" value="1"/>
</dbReference>
<evidence type="ECO:0000313" key="2">
    <source>
        <dbReference type="EnsemblMetazoa" id="OVOC4820.1"/>
    </source>
</evidence>
<proteinExistence type="predicted"/>
<protein>
    <submittedName>
        <fullName evidence="2">MAM domain-containing protein</fullName>
    </submittedName>
</protein>
<dbReference type="AlphaFoldDB" id="A0A8R1TUP1"/>
<accession>A0A8R1TUP1</accession>
<dbReference type="OMA" id="WLYNGAR"/>
<dbReference type="EMBL" id="CMVM020000144">
    <property type="status" value="NOT_ANNOTATED_CDS"/>
    <property type="molecule type" value="Genomic_DNA"/>
</dbReference>
<feature type="domain" description="MAM" evidence="1">
    <location>
        <begin position="453"/>
        <end position="609"/>
    </location>
</feature>
<evidence type="ECO:0000313" key="3">
    <source>
        <dbReference type="Proteomes" id="UP000024404"/>
    </source>
</evidence>
<dbReference type="SUPFAM" id="SSF49899">
    <property type="entry name" value="Concanavalin A-like lectins/glucanases"/>
    <property type="match status" value="2"/>
</dbReference>
<sequence>MTGYGYERMKLKEYLGIEWIENGFDETVLLLGERDDRPIRHSYDLDCAFDDVRKCQWRNVKENEALDSLDFHLFEKIDFTEFPVLQVRPGPTRLALGDKLLFTGDRKQEEQTAILKSSPIRCQNNTGILTFTFWLYNGARVEVLLLKQQEGKLVILPEKPFVDCGTVLINTECTAEIPPRNEEFSIGIKAYNIENREGSFVMVDNIVYRASLCRISNIYMYLSFEICDLNNFVSVDLGENFRGRPFITSYKENLVKAAHELKCSNFSSKCRWRTVGHAPEMWQVADESPSSELMFNATGALPVPEAPFLFMYIEQNRNGPFNVLQSDPIDCQAENTSKFNFRFWTTRNVTLEICARNRSLNAMECHLAPMALSPALISIKFNKLPTFSITIEVKSINSDYDNFIAIDDISYEATFCSEAVNAWDLGRNFYPTPMLSALMQRPIFSTKLNNVNFWDLDCSFEKRAVDCMWANHEQAEPTWQIGTTPLDKHKFFSLTGTSEMPDGEFAVVRLKSGQTSTLITEPIRCIINQATLTFRFWLSGNIRLDVCLVEDKISEAVDCQKIVLKQPGPALVDLPEINHPTRIALKAESSSQGMALIDDLTVTGDICPSVIRQHGVRLFGSGLAQIPDPNVCRLLSCNFREGQICLYNSGRVASSQSNFKARDGAVTAFLFKKGKVAILESPTFRLNAAARIHFLYRSETNASVFVCHDSISRELDSCFKVGGDETENGWHHDFMEVLPSDTKFYMVAKLVDSSKTAHVSIANITVTDVDNNMACSL</sequence>
<name>A0A8R1TUP1_ONCVO</name>
<reference evidence="3" key="1">
    <citation type="submission" date="2013-10" db="EMBL/GenBank/DDBJ databases">
        <title>Genome sequencing of Onchocerca volvulus.</title>
        <authorList>
            <person name="Cotton J."/>
            <person name="Tsai J."/>
            <person name="Stanley E."/>
            <person name="Tracey A."/>
            <person name="Holroyd N."/>
            <person name="Lustigman S."/>
            <person name="Berriman M."/>
        </authorList>
    </citation>
    <scope>NUCLEOTIDE SEQUENCE</scope>
</reference>
<dbReference type="InterPro" id="IPR000998">
    <property type="entry name" value="MAM_dom"/>
</dbReference>
<dbReference type="Proteomes" id="UP000024404">
    <property type="component" value="Unassembled WGS sequence"/>
</dbReference>
<dbReference type="EnsemblMetazoa" id="OVOC4820.1">
    <property type="protein sequence ID" value="OVOC4820.1"/>
    <property type="gene ID" value="WBGene00241629"/>
</dbReference>
<evidence type="ECO:0000259" key="1">
    <source>
        <dbReference type="SMART" id="SM00137"/>
    </source>
</evidence>
<dbReference type="GO" id="GO:0016020">
    <property type="term" value="C:membrane"/>
    <property type="evidence" value="ECO:0007669"/>
    <property type="project" value="InterPro"/>
</dbReference>
<dbReference type="Gene3D" id="2.60.120.200">
    <property type="match status" value="1"/>
</dbReference>
<dbReference type="InterPro" id="IPR013320">
    <property type="entry name" value="ConA-like_dom_sf"/>
</dbReference>
<organism evidence="2 3">
    <name type="scientific">Onchocerca volvulus</name>
    <dbReference type="NCBI Taxonomy" id="6282"/>
    <lineage>
        <taxon>Eukaryota</taxon>
        <taxon>Metazoa</taxon>
        <taxon>Ecdysozoa</taxon>
        <taxon>Nematoda</taxon>
        <taxon>Chromadorea</taxon>
        <taxon>Rhabditida</taxon>
        <taxon>Spirurina</taxon>
        <taxon>Spiruromorpha</taxon>
        <taxon>Filarioidea</taxon>
        <taxon>Onchocercidae</taxon>
        <taxon>Onchocerca</taxon>
    </lineage>
</organism>
<keyword evidence="3" id="KW-1185">Reference proteome</keyword>
<reference evidence="2" key="2">
    <citation type="submission" date="2022-06" db="UniProtKB">
        <authorList>
            <consortium name="EnsemblMetazoa"/>
        </authorList>
    </citation>
    <scope>IDENTIFICATION</scope>
</reference>